<organism evidence="1 2">
    <name type="scientific">Araneus ventricosus</name>
    <name type="common">Orbweaver spider</name>
    <name type="synonym">Epeira ventricosa</name>
    <dbReference type="NCBI Taxonomy" id="182803"/>
    <lineage>
        <taxon>Eukaryota</taxon>
        <taxon>Metazoa</taxon>
        <taxon>Ecdysozoa</taxon>
        <taxon>Arthropoda</taxon>
        <taxon>Chelicerata</taxon>
        <taxon>Arachnida</taxon>
        <taxon>Araneae</taxon>
        <taxon>Araneomorphae</taxon>
        <taxon>Entelegynae</taxon>
        <taxon>Araneoidea</taxon>
        <taxon>Araneidae</taxon>
        <taxon>Araneus</taxon>
    </lineage>
</organism>
<accession>A0A4Y2K736</accession>
<comment type="caution">
    <text evidence="1">The sequence shown here is derived from an EMBL/GenBank/DDBJ whole genome shotgun (WGS) entry which is preliminary data.</text>
</comment>
<protein>
    <submittedName>
        <fullName evidence="1">Uncharacterized protein</fullName>
    </submittedName>
</protein>
<proteinExistence type="predicted"/>
<evidence type="ECO:0000313" key="2">
    <source>
        <dbReference type="Proteomes" id="UP000499080"/>
    </source>
</evidence>
<name>A0A4Y2K736_ARAVE</name>
<evidence type="ECO:0000313" key="1">
    <source>
        <dbReference type="EMBL" id="GBM98131.1"/>
    </source>
</evidence>
<gene>
    <name evidence="1" type="ORF">AVEN_229773_1</name>
</gene>
<dbReference type="OrthoDB" id="8063726at2759"/>
<sequence length="93" mass="10836">MYRESAWRLCPTRKTNFWPLARRRLPFIDKAPEERLKVSSLREETNGLYLEGLIRGIPCLMLGDTSATITLLRTDLTQNLKEQLITTRLIAFL</sequence>
<keyword evidence="2" id="KW-1185">Reference proteome</keyword>
<reference evidence="1 2" key="1">
    <citation type="journal article" date="2019" name="Sci. Rep.">
        <title>Orb-weaving spider Araneus ventricosus genome elucidates the spidroin gene catalogue.</title>
        <authorList>
            <person name="Kono N."/>
            <person name="Nakamura H."/>
            <person name="Ohtoshi R."/>
            <person name="Moran D.A.P."/>
            <person name="Shinohara A."/>
            <person name="Yoshida Y."/>
            <person name="Fujiwara M."/>
            <person name="Mori M."/>
            <person name="Tomita M."/>
            <person name="Arakawa K."/>
        </authorList>
    </citation>
    <scope>NUCLEOTIDE SEQUENCE [LARGE SCALE GENOMIC DNA]</scope>
</reference>
<dbReference type="AlphaFoldDB" id="A0A4Y2K736"/>
<dbReference type="Proteomes" id="UP000499080">
    <property type="component" value="Unassembled WGS sequence"/>
</dbReference>
<dbReference type="EMBL" id="BGPR01004295">
    <property type="protein sequence ID" value="GBM98131.1"/>
    <property type="molecule type" value="Genomic_DNA"/>
</dbReference>